<evidence type="ECO:0000256" key="3">
    <source>
        <dbReference type="ARBA" id="ARBA00022475"/>
    </source>
</evidence>
<evidence type="ECO:0000256" key="4">
    <source>
        <dbReference type="ARBA" id="ARBA00022692"/>
    </source>
</evidence>
<dbReference type="GO" id="GO:0005886">
    <property type="term" value="C:plasma membrane"/>
    <property type="evidence" value="ECO:0007669"/>
    <property type="project" value="UniProtKB-SubCell"/>
</dbReference>
<dbReference type="NCBIfam" id="TIGR00427">
    <property type="entry name" value="NAAT family transporter"/>
    <property type="match status" value="1"/>
</dbReference>
<keyword evidence="5 7" id="KW-1133">Transmembrane helix</keyword>
<evidence type="ECO:0000313" key="8">
    <source>
        <dbReference type="EMBL" id="BDD11273.1"/>
    </source>
</evidence>
<evidence type="ECO:0000256" key="7">
    <source>
        <dbReference type="RuleBase" id="RU362048"/>
    </source>
</evidence>
<comment type="subcellular location">
    <subcellularLocation>
        <location evidence="1 7">Cell membrane</location>
        <topology evidence="1 7">Multi-pass membrane protein</topology>
    </subcellularLocation>
</comment>
<evidence type="ECO:0000256" key="6">
    <source>
        <dbReference type="ARBA" id="ARBA00023136"/>
    </source>
</evidence>
<organism evidence="8 9">
    <name type="scientific">Fulvitalea axinellae</name>
    <dbReference type="NCBI Taxonomy" id="1182444"/>
    <lineage>
        <taxon>Bacteria</taxon>
        <taxon>Pseudomonadati</taxon>
        <taxon>Bacteroidota</taxon>
        <taxon>Cytophagia</taxon>
        <taxon>Cytophagales</taxon>
        <taxon>Persicobacteraceae</taxon>
        <taxon>Fulvitalea</taxon>
    </lineage>
</organism>
<dbReference type="EMBL" id="AP025314">
    <property type="protein sequence ID" value="BDD11273.1"/>
    <property type="molecule type" value="Genomic_DNA"/>
</dbReference>
<dbReference type="InterPro" id="IPR002771">
    <property type="entry name" value="Multi_antbiot-R_MarC"/>
</dbReference>
<feature type="transmembrane region" description="Helical" evidence="7">
    <location>
        <begin position="144"/>
        <end position="161"/>
    </location>
</feature>
<evidence type="ECO:0000256" key="1">
    <source>
        <dbReference type="ARBA" id="ARBA00004651"/>
    </source>
</evidence>
<gene>
    <name evidence="8" type="ORF">FUAX_37050</name>
</gene>
<evidence type="ECO:0000256" key="5">
    <source>
        <dbReference type="ARBA" id="ARBA00022989"/>
    </source>
</evidence>
<dbReference type="Proteomes" id="UP001348817">
    <property type="component" value="Chromosome"/>
</dbReference>
<evidence type="ECO:0000256" key="2">
    <source>
        <dbReference type="ARBA" id="ARBA00009784"/>
    </source>
</evidence>
<feature type="transmembrane region" description="Helical" evidence="7">
    <location>
        <begin position="39"/>
        <end position="57"/>
    </location>
</feature>
<protein>
    <recommendedName>
        <fullName evidence="7">UPF0056 membrane protein</fullName>
    </recommendedName>
</protein>
<keyword evidence="3" id="KW-1003">Cell membrane</keyword>
<keyword evidence="6 7" id="KW-0472">Membrane</keyword>
<comment type="similarity">
    <text evidence="2 7">Belongs to the UPF0056 (MarC) family.</text>
</comment>
<feature type="transmembrane region" description="Helical" evidence="7">
    <location>
        <begin position="69"/>
        <end position="90"/>
    </location>
</feature>
<dbReference type="PANTHER" id="PTHR33508:SF1">
    <property type="entry name" value="UPF0056 MEMBRANE PROTEIN YHCE"/>
    <property type="match status" value="1"/>
</dbReference>
<dbReference type="KEGG" id="fax:FUAX_37050"/>
<evidence type="ECO:0000313" key="9">
    <source>
        <dbReference type="Proteomes" id="UP001348817"/>
    </source>
</evidence>
<dbReference type="RefSeq" id="WP_338392777.1">
    <property type="nucleotide sequence ID" value="NZ_AP025314.1"/>
</dbReference>
<dbReference type="PANTHER" id="PTHR33508">
    <property type="entry name" value="UPF0056 MEMBRANE PROTEIN YHCE"/>
    <property type="match status" value="1"/>
</dbReference>
<dbReference type="Pfam" id="PF01914">
    <property type="entry name" value="MarC"/>
    <property type="match status" value="1"/>
</dbReference>
<sequence length="212" mass="22684">MSDYITFAIGLLSITNPIGSTAIFASLTNERTQTERNCIARTAGLAIFCLLLLSVWTGSGVLQLFNINIHAFEVAGGIILGIMGVDMLHTRTSSVQHTEHENDEASGREDIAIVPVSIPLTVGPAAITSIIVSSHKMPTLLEKGVMSIACLGVAVIIWLCLRFSGHIYKFLGKTGMNIIVRIMGILLTSIAVEMVIKGVLFLMPGLGPEAQH</sequence>
<feature type="transmembrane region" description="Helical" evidence="7">
    <location>
        <begin position="182"/>
        <end position="203"/>
    </location>
</feature>
<feature type="transmembrane region" description="Helical" evidence="7">
    <location>
        <begin position="6"/>
        <end position="27"/>
    </location>
</feature>
<keyword evidence="9" id="KW-1185">Reference proteome</keyword>
<name>A0AAU9D5J1_9BACT</name>
<feature type="transmembrane region" description="Helical" evidence="7">
    <location>
        <begin position="111"/>
        <end position="132"/>
    </location>
</feature>
<keyword evidence="4 7" id="KW-0812">Transmembrane</keyword>
<dbReference type="AlphaFoldDB" id="A0AAU9D5J1"/>
<proteinExistence type="inferred from homology"/>
<accession>A0AAU9D5J1</accession>
<reference evidence="8 9" key="1">
    <citation type="submission" date="2021-12" db="EMBL/GenBank/DDBJ databases">
        <title>Genome sequencing of bacteria with rrn-lacking chromosome and rrn-plasmid.</title>
        <authorList>
            <person name="Anda M."/>
            <person name="Iwasaki W."/>
        </authorList>
    </citation>
    <scope>NUCLEOTIDE SEQUENCE [LARGE SCALE GENOMIC DNA]</scope>
    <source>
        <strain evidence="8 9">DSM 100852</strain>
    </source>
</reference>